<dbReference type="GO" id="GO:0051087">
    <property type="term" value="F:protein-folding chaperone binding"/>
    <property type="evidence" value="ECO:0007669"/>
    <property type="project" value="InterPro"/>
</dbReference>
<dbReference type="FunFam" id="2.60.40.790:FF:000012">
    <property type="entry name" value="SGT1 homolog, MIS12 kinetochore complex assembly cochaperone"/>
    <property type="match status" value="1"/>
</dbReference>
<dbReference type="Pfam" id="PF04969">
    <property type="entry name" value="CS"/>
    <property type="match status" value="1"/>
</dbReference>
<dbReference type="Gene3D" id="2.60.40.790">
    <property type="match status" value="1"/>
</dbReference>
<evidence type="ECO:0000256" key="1">
    <source>
        <dbReference type="SAM" id="MobiDB-lite"/>
    </source>
</evidence>
<protein>
    <submittedName>
        <fullName evidence="4">Uncharacterized protein</fullName>
    </submittedName>
</protein>
<dbReference type="PROSITE" id="PS51048">
    <property type="entry name" value="SGS"/>
    <property type="match status" value="1"/>
</dbReference>
<feature type="compositionally biased region" description="Basic and acidic residues" evidence="1">
    <location>
        <begin position="228"/>
        <end position="246"/>
    </location>
</feature>
<evidence type="ECO:0000313" key="5">
    <source>
        <dbReference type="Proteomes" id="UP000648187"/>
    </source>
</evidence>
<dbReference type="Pfam" id="PF05002">
    <property type="entry name" value="SGS"/>
    <property type="match status" value="1"/>
</dbReference>
<dbReference type="GO" id="GO:0005737">
    <property type="term" value="C:cytoplasm"/>
    <property type="evidence" value="ECO:0007669"/>
    <property type="project" value="UniProtKB-ARBA"/>
</dbReference>
<gene>
    <name evidence="4" type="ORF">HW555_005771</name>
</gene>
<feature type="region of interest" description="Disordered" evidence="1">
    <location>
        <begin position="210"/>
        <end position="246"/>
    </location>
</feature>
<organism evidence="4 5">
    <name type="scientific">Spodoptera exigua</name>
    <name type="common">Beet armyworm</name>
    <name type="synonym">Noctua fulgens</name>
    <dbReference type="NCBI Taxonomy" id="7107"/>
    <lineage>
        <taxon>Eukaryota</taxon>
        <taxon>Metazoa</taxon>
        <taxon>Ecdysozoa</taxon>
        <taxon>Arthropoda</taxon>
        <taxon>Hexapoda</taxon>
        <taxon>Insecta</taxon>
        <taxon>Pterygota</taxon>
        <taxon>Neoptera</taxon>
        <taxon>Endopterygota</taxon>
        <taxon>Lepidoptera</taxon>
        <taxon>Glossata</taxon>
        <taxon>Ditrysia</taxon>
        <taxon>Noctuoidea</taxon>
        <taxon>Noctuidae</taxon>
        <taxon>Amphipyrinae</taxon>
        <taxon>Spodoptera</taxon>
    </lineage>
</organism>
<dbReference type="SUPFAM" id="SSF49764">
    <property type="entry name" value="HSP20-like chaperones"/>
    <property type="match status" value="1"/>
</dbReference>
<proteinExistence type="predicted"/>
<name>A0A835L657_SPOEX</name>
<evidence type="ECO:0000259" key="2">
    <source>
        <dbReference type="PROSITE" id="PS51048"/>
    </source>
</evidence>
<feature type="domain" description="SGS" evidence="2">
    <location>
        <begin position="162"/>
        <end position="246"/>
    </location>
</feature>
<dbReference type="InterPro" id="IPR007052">
    <property type="entry name" value="CS_dom"/>
</dbReference>
<dbReference type="EMBL" id="JACKWZ010000078">
    <property type="protein sequence ID" value="KAF9417073.1"/>
    <property type="molecule type" value="Genomic_DNA"/>
</dbReference>
<dbReference type="Proteomes" id="UP000648187">
    <property type="component" value="Unassembled WGS sequence"/>
</dbReference>
<reference evidence="4" key="1">
    <citation type="submission" date="2020-08" db="EMBL/GenBank/DDBJ databases">
        <title>Spodoptera exigua strain:BAW_Kor-Di-RS1 Genome sequencing and assembly.</title>
        <authorList>
            <person name="Kim J."/>
            <person name="Nam H.Y."/>
            <person name="Kwon M."/>
            <person name="Choi J.H."/>
            <person name="Cho S.R."/>
            <person name="Kim G.-H."/>
        </authorList>
    </citation>
    <scope>NUCLEOTIDE SEQUENCE</scope>
    <source>
        <strain evidence="4">BAW_Kor-Di-RS1</strain>
        <tissue evidence="4">Whole-body</tissue>
    </source>
</reference>
<dbReference type="PROSITE" id="PS51203">
    <property type="entry name" value="CS"/>
    <property type="match status" value="1"/>
</dbReference>
<dbReference type="PANTHER" id="PTHR45862">
    <property type="entry name" value="PROTEIN SGT1 HOMOLOG"/>
    <property type="match status" value="1"/>
</dbReference>
<keyword evidence="5" id="KW-1185">Reference proteome</keyword>
<dbReference type="InterPro" id="IPR007699">
    <property type="entry name" value="SGS_dom"/>
</dbReference>
<comment type="caution">
    <text evidence="4">The sequence shown here is derived from an EMBL/GenBank/DDBJ whole genome shotgun (WGS) entry which is preliminary data.</text>
</comment>
<feature type="non-terminal residue" evidence="4">
    <location>
        <position position="246"/>
    </location>
</feature>
<dbReference type="InterPro" id="IPR044563">
    <property type="entry name" value="Sgt1-like"/>
</dbReference>
<sequence length="246" mass="28067">LHSERTTSLETSAEWCWCKNKYFRRFLENIHFCSERGQNMTETKGNAAVEPTRPKIKHDWYQTDSQVVITILVKNAPKDKVKVNYGERSLSVSSAIPDSDSEYSLELDLAHEIVPNLCTYVVTPSKIEVKLRKKEGLRWTQLDGDRADDHVKAIPQAVIDASGPLQQPPKLFKKDWDKIEKDIKKMEEEEKPEGDAALNALFQKIYGEGSDEVESGGTVLSTNWNQVGRDKVEMKPPDGVEFKKWD</sequence>
<dbReference type="AlphaFoldDB" id="A0A835L657"/>
<evidence type="ECO:0000313" key="4">
    <source>
        <dbReference type="EMBL" id="KAF9417073.1"/>
    </source>
</evidence>
<feature type="domain" description="CS" evidence="3">
    <location>
        <begin position="53"/>
        <end position="143"/>
    </location>
</feature>
<evidence type="ECO:0000259" key="3">
    <source>
        <dbReference type="PROSITE" id="PS51203"/>
    </source>
</evidence>
<dbReference type="InterPro" id="IPR008978">
    <property type="entry name" value="HSP20-like_chaperone"/>
</dbReference>
<accession>A0A835L657</accession>